<gene>
    <name evidence="1" type="ORF">LY11_04840</name>
</gene>
<dbReference type="Gene3D" id="3.90.1150.10">
    <property type="entry name" value="Aspartate Aminotransferase, domain 1"/>
    <property type="match status" value="1"/>
</dbReference>
<keyword evidence="1" id="KW-0808">Transferase</keyword>
<dbReference type="EMBL" id="QLLR01000039">
    <property type="protein sequence ID" value="RAJ22375.1"/>
    <property type="molecule type" value="Genomic_DNA"/>
</dbReference>
<accession>A0A327S0Y3</accession>
<reference evidence="1 2" key="1">
    <citation type="submission" date="2018-06" db="EMBL/GenBank/DDBJ databases">
        <title>Genomic Encyclopedia of Archaeal and Bacterial Type Strains, Phase II (KMG-II): from individual species to whole genera.</title>
        <authorList>
            <person name="Goeker M."/>
        </authorList>
    </citation>
    <scope>NUCLEOTIDE SEQUENCE [LARGE SCALE GENOMIC DNA]</scope>
    <source>
        <strain evidence="1 2">DSM 14825</strain>
    </source>
</reference>
<evidence type="ECO:0000313" key="1">
    <source>
        <dbReference type="EMBL" id="RAJ22375.1"/>
    </source>
</evidence>
<protein>
    <submittedName>
        <fullName evidence="1">Glycine C-acetyltransferase</fullName>
    </submittedName>
</protein>
<name>A0A327S0Y3_9SPHI</name>
<evidence type="ECO:0000313" key="2">
    <source>
        <dbReference type="Proteomes" id="UP000249754"/>
    </source>
</evidence>
<dbReference type="Gene3D" id="3.40.640.10">
    <property type="entry name" value="Type I PLP-dependent aspartate aminotransferase-like (Major domain)"/>
    <property type="match status" value="1"/>
</dbReference>
<dbReference type="InterPro" id="IPR015422">
    <property type="entry name" value="PyrdxlP-dep_Trfase_small"/>
</dbReference>
<dbReference type="Proteomes" id="UP000249754">
    <property type="component" value="Unassembled WGS sequence"/>
</dbReference>
<dbReference type="RefSeq" id="WP_211321647.1">
    <property type="nucleotide sequence ID" value="NZ_QLLR01000039.1"/>
</dbReference>
<comment type="caution">
    <text evidence="1">The sequence shown here is derived from an EMBL/GenBank/DDBJ whole genome shotgun (WGS) entry which is preliminary data.</text>
</comment>
<organism evidence="1 2">
    <name type="scientific">Pedobacter cryoconitis</name>
    <dbReference type="NCBI Taxonomy" id="188932"/>
    <lineage>
        <taxon>Bacteria</taxon>
        <taxon>Pseudomonadati</taxon>
        <taxon>Bacteroidota</taxon>
        <taxon>Sphingobacteriia</taxon>
        <taxon>Sphingobacteriales</taxon>
        <taxon>Sphingobacteriaceae</taxon>
        <taxon>Pedobacter</taxon>
    </lineage>
</organism>
<dbReference type="InterPro" id="IPR015421">
    <property type="entry name" value="PyrdxlP-dep_Trfase_major"/>
</dbReference>
<proteinExistence type="predicted"/>
<dbReference type="AlphaFoldDB" id="A0A327S0Y3"/>
<dbReference type="GO" id="GO:0016740">
    <property type="term" value="F:transferase activity"/>
    <property type="evidence" value="ECO:0007669"/>
    <property type="project" value="UniProtKB-KW"/>
</dbReference>
<sequence>MSIEHDTDFSKASFKDFEAISNLNAFERAGVFRNFTYYMEEHGQMNYRFVTTGGCGPEIWVQSPFNEKPLRCVSQVINYYLNFTKHPKVKAAAIAGIEKYGTGAGESPLIGRAPRVSCHAVRETIEFFTARQVHLPFTPPVIFQTALHCWRYSNRKIVR</sequence>